<dbReference type="InterPro" id="IPR050109">
    <property type="entry name" value="HTH-type_TetR-like_transc_reg"/>
</dbReference>
<keyword evidence="2" id="KW-0805">Transcription regulation</keyword>
<dbReference type="PROSITE" id="PS50977">
    <property type="entry name" value="HTH_TETR_2"/>
    <property type="match status" value="1"/>
</dbReference>
<dbReference type="SUPFAM" id="SSF48498">
    <property type="entry name" value="Tetracyclin repressor-like, C-terminal domain"/>
    <property type="match status" value="1"/>
</dbReference>
<dbReference type="PANTHER" id="PTHR30055:SF151">
    <property type="entry name" value="TRANSCRIPTIONAL REGULATORY PROTEIN"/>
    <property type="match status" value="1"/>
</dbReference>
<reference evidence="9" key="1">
    <citation type="journal article" date="2019" name="Int. J. Syst. Evol. Microbiol.">
        <title>The Global Catalogue of Microorganisms (GCM) 10K type strain sequencing project: providing services to taxonomists for standard genome sequencing and annotation.</title>
        <authorList>
            <consortium name="The Broad Institute Genomics Platform"/>
            <consortium name="The Broad Institute Genome Sequencing Center for Infectious Disease"/>
            <person name="Wu L."/>
            <person name="Ma J."/>
        </authorList>
    </citation>
    <scope>NUCLEOTIDE SEQUENCE [LARGE SCALE GENOMIC DNA]</scope>
    <source>
        <strain evidence="9">JCM 16013</strain>
    </source>
</reference>
<feature type="DNA-binding region" description="H-T-H motif" evidence="5">
    <location>
        <begin position="61"/>
        <end position="80"/>
    </location>
</feature>
<dbReference type="Gene3D" id="1.10.357.10">
    <property type="entry name" value="Tetracycline Repressor, domain 2"/>
    <property type="match status" value="1"/>
</dbReference>
<dbReference type="SUPFAM" id="SSF46689">
    <property type="entry name" value="Homeodomain-like"/>
    <property type="match status" value="1"/>
</dbReference>
<comment type="caution">
    <text evidence="8">The sequence shown here is derived from an EMBL/GenBank/DDBJ whole genome shotgun (WGS) entry which is preliminary data.</text>
</comment>
<dbReference type="PANTHER" id="PTHR30055">
    <property type="entry name" value="HTH-TYPE TRANSCRIPTIONAL REGULATOR RUTR"/>
    <property type="match status" value="1"/>
</dbReference>
<gene>
    <name evidence="8" type="primary">actII_2</name>
    <name evidence="8" type="ORF">GCM10009838_65630</name>
</gene>
<feature type="compositionally biased region" description="Polar residues" evidence="6">
    <location>
        <begin position="1"/>
        <end position="11"/>
    </location>
</feature>
<keyword evidence="4" id="KW-0804">Transcription</keyword>
<dbReference type="PRINTS" id="PR00400">
    <property type="entry name" value="TETREPRESSOR"/>
</dbReference>
<evidence type="ECO:0000313" key="8">
    <source>
        <dbReference type="EMBL" id="GAA1992661.1"/>
    </source>
</evidence>
<evidence type="ECO:0000256" key="1">
    <source>
        <dbReference type="ARBA" id="ARBA00022491"/>
    </source>
</evidence>
<name>A0ABP5E6Z3_9ACTN</name>
<feature type="domain" description="HTH tetR-type" evidence="7">
    <location>
        <begin position="38"/>
        <end position="98"/>
    </location>
</feature>
<evidence type="ECO:0000256" key="6">
    <source>
        <dbReference type="SAM" id="MobiDB-lite"/>
    </source>
</evidence>
<feature type="region of interest" description="Disordered" evidence="6">
    <location>
        <begin position="1"/>
        <end position="37"/>
    </location>
</feature>
<keyword evidence="9" id="KW-1185">Reference proteome</keyword>
<evidence type="ECO:0000256" key="4">
    <source>
        <dbReference type="ARBA" id="ARBA00023163"/>
    </source>
</evidence>
<accession>A0ABP5E6Z3</accession>
<keyword evidence="1" id="KW-0678">Repressor</keyword>
<dbReference type="PRINTS" id="PR00455">
    <property type="entry name" value="HTHTETR"/>
</dbReference>
<dbReference type="RefSeq" id="WP_344661048.1">
    <property type="nucleotide sequence ID" value="NZ_BAAAQM010000048.1"/>
</dbReference>
<sequence>MANAASNSHETPGTPATPALPVPPWERTRRAKTPARTPLSQEAIVEAALHILETEGYDGLSMRRVASELGTGAASLYAHVANKDELMKLVIDRVFDSVEFPEPDPERWVEQVREMMRGTRRILQAHPGIARAMLGQVPFGPSGLRIVEGFMAILRAGELPDQVAAWAGDVVSLYVVASVFEDDIRFAPHGDTSREDMEAWAGQMKSYIKSLPVTTFPNLVALADPMFETGGPDGRFEFGLDLMLRGLASHSRRA</sequence>
<evidence type="ECO:0000313" key="9">
    <source>
        <dbReference type="Proteomes" id="UP001499854"/>
    </source>
</evidence>
<dbReference type="EMBL" id="BAAAQM010000048">
    <property type="protein sequence ID" value="GAA1992661.1"/>
    <property type="molecule type" value="Genomic_DNA"/>
</dbReference>
<protein>
    <submittedName>
        <fullName evidence="8">TetR family transcriptional regulator ActII</fullName>
    </submittedName>
</protein>
<dbReference type="InterPro" id="IPR001647">
    <property type="entry name" value="HTH_TetR"/>
</dbReference>
<keyword evidence="3 5" id="KW-0238">DNA-binding</keyword>
<organism evidence="8 9">
    <name type="scientific">Catenulispora subtropica</name>
    <dbReference type="NCBI Taxonomy" id="450798"/>
    <lineage>
        <taxon>Bacteria</taxon>
        <taxon>Bacillati</taxon>
        <taxon>Actinomycetota</taxon>
        <taxon>Actinomycetes</taxon>
        <taxon>Catenulisporales</taxon>
        <taxon>Catenulisporaceae</taxon>
        <taxon>Catenulispora</taxon>
    </lineage>
</organism>
<dbReference type="InterPro" id="IPR003012">
    <property type="entry name" value="Tet_transcr_reg_TetR"/>
</dbReference>
<dbReference type="Pfam" id="PF02909">
    <property type="entry name" value="TetR_C_1"/>
    <property type="match status" value="1"/>
</dbReference>
<evidence type="ECO:0000256" key="2">
    <source>
        <dbReference type="ARBA" id="ARBA00023015"/>
    </source>
</evidence>
<dbReference type="InterPro" id="IPR009057">
    <property type="entry name" value="Homeodomain-like_sf"/>
</dbReference>
<proteinExistence type="predicted"/>
<dbReference type="Pfam" id="PF00440">
    <property type="entry name" value="TetR_N"/>
    <property type="match status" value="1"/>
</dbReference>
<dbReference type="InterPro" id="IPR036271">
    <property type="entry name" value="Tet_transcr_reg_TetR-rel_C_sf"/>
</dbReference>
<dbReference type="InterPro" id="IPR004111">
    <property type="entry name" value="Repressor_TetR_C"/>
</dbReference>
<evidence type="ECO:0000259" key="7">
    <source>
        <dbReference type="PROSITE" id="PS50977"/>
    </source>
</evidence>
<evidence type="ECO:0000256" key="3">
    <source>
        <dbReference type="ARBA" id="ARBA00023125"/>
    </source>
</evidence>
<evidence type="ECO:0000256" key="5">
    <source>
        <dbReference type="PROSITE-ProRule" id="PRU00335"/>
    </source>
</evidence>
<dbReference type="Proteomes" id="UP001499854">
    <property type="component" value="Unassembled WGS sequence"/>
</dbReference>